<evidence type="ECO:0000259" key="3">
    <source>
        <dbReference type="PROSITE" id="PS50011"/>
    </source>
</evidence>
<evidence type="ECO:0000313" key="4">
    <source>
        <dbReference type="EMBL" id="KCV67813.1"/>
    </source>
</evidence>
<keyword evidence="2" id="KW-0732">Signal</keyword>
<dbReference type="InterPro" id="IPR008271">
    <property type="entry name" value="Ser/Thr_kinase_AS"/>
</dbReference>
<evidence type="ECO:0000256" key="1">
    <source>
        <dbReference type="SAM" id="Phobius"/>
    </source>
</evidence>
<dbReference type="PROSITE" id="PS00108">
    <property type="entry name" value="PROTEIN_KINASE_ST"/>
    <property type="match status" value="1"/>
</dbReference>
<dbReference type="PANTHER" id="PTHR15332">
    <property type="entry name" value="PROPROTEIN CONVERTASE SUBTILISIN_KEXIN TYPE 5-LIKE"/>
    <property type="match status" value="1"/>
</dbReference>
<dbReference type="Gene3D" id="1.10.510.10">
    <property type="entry name" value="Transferase(Phosphotransferase) domain 1"/>
    <property type="match status" value="1"/>
</dbReference>
<dbReference type="SUPFAM" id="SSF57184">
    <property type="entry name" value="Growth factor receptor domain"/>
    <property type="match status" value="7"/>
</dbReference>
<keyword evidence="5" id="KW-1185">Reference proteome</keyword>
<dbReference type="Proteomes" id="UP000030693">
    <property type="component" value="Unassembled WGS sequence"/>
</dbReference>
<name>A0A058Z1J9_FONAL</name>
<dbReference type="SUPFAM" id="SSF56112">
    <property type="entry name" value="Protein kinase-like (PK-like)"/>
    <property type="match status" value="1"/>
</dbReference>
<proteinExistence type="predicted"/>
<keyword evidence="1" id="KW-1133">Transmembrane helix</keyword>
<reference evidence="4" key="1">
    <citation type="submission" date="2013-04" db="EMBL/GenBank/DDBJ databases">
        <title>The Genome Sequence of Fonticula alba ATCC 38817.</title>
        <authorList>
            <consortium name="The Broad Institute Genomics Platform"/>
            <person name="Russ C."/>
            <person name="Cuomo C."/>
            <person name="Burger G."/>
            <person name="Gray M.W."/>
            <person name="Holland P.W.H."/>
            <person name="King N."/>
            <person name="Lang F.B.F."/>
            <person name="Roger A.J."/>
            <person name="Ruiz-Trillo I."/>
            <person name="Brown M."/>
            <person name="Walker B."/>
            <person name="Young S."/>
            <person name="Zeng Q."/>
            <person name="Gargeya S."/>
            <person name="Fitzgerald M."/>
            <person name="Haas B."/>
            <person name="Abouelleil A."/>
            <person name="Allen A.W."/>
            <person name="Alvarado L."/>
            <person name="Arachchi H.M."/>
            <person name="Berlin A.M."/>
            <person name="Chapman S.B."/>
            <person name="Gainer-Dewar J."/>
            <person name="Goldberg J."/>
            <person name="Griggs A."/>
            <person name="Gujja S."/>
            <person name="Hansen M."/>
            <person name="Howarth C."/>
            <person name="Imamovic A."/>
            <person name="Ireland A."/>
            <person name="Larimer J."/>
            <person name="McCowan C."/>
            <person name="Murphy C."/>
            <person name="Pearson M."/>
            <person name="Poon T.W."/>
            <person name="Priest M."/>
            <person name="Roberts A."/>
            <person name="Saif S."/>
            <person name="Shea T."/>
            <person name="Sisk P."/>
            <person name="Sykes S."/>
            <person name="Wortman J."/>
            <person name="Nusbaum C."/>
            <person name="Birren B."/>
        </authorList>
    </citation>
    <scope>NUCLEOTIDE SEQUENCE [LARGE SCALE GENOMIC DNA]</scope>
    <source>
        <strain evidence="4">ATCC 38817</strain>
    </source>
</reference>
<dbReference type="PROSITE" id="PS50011">
    <property type="entry name" value="PROTEIN_KINASE_DOM"/>
    <property type="match status" value="1"/>
</dbReference>
<dbReference type="SMART" id="SM00261">
    <property type="entry name" value="FU"/>
    <property type="match status" value="18"/>
</dbReference>
<dbReference type="Gene3D" id="2.10.220.10">
    <property type="entry name" value="Hormone Receptor, Insulin-like Growth Factor Receptor 1, Chain A, domain 2"/>
    <property type="match status" value="9"/>
</dbReference>
<keyword evidence="1" id="KW-0472">Membrane</keyword>
<dbReference type="InterPro" id="IPR000719">
    <property type="entry name" value="Prot_kinase_dom"/>
</dbReference>
<keyword evidence="1" id="KW-0812">Transmembrane</keyword>
<dbReference type="SMART" id="SM00181">
    <property type="entry name" value="EGF"/>
    <property type="match status" value="8"/>
</dbReference>
<dbReference type="CDD" id="cd00064">
    <property type="entry name" value="FU"/>
    <property type="match status" value="8"/>
</dbReference>
<sequence>MVDPRAATAGSRRHPPGGRLAVLVLWLLLAIASIRGEDIYFHAAVHRVSSTPGKLTFTHAYGAPSFVGSRETKTRYTLQRQVNLPEKTPEKRWGLFFGAERLMLSCPRADNPGTADLMLLPWSAYPYLVVVEHTRTTVALFTEEEVYQLPRPDIELLAGIPLSGDAVLLLGLIGQLDQSRLPFLARLDADGLTVFPWYLGPMEAGPGFGAAGTGTSVFLGAGTRLIRLSSGPGSMTVDLKEVETPSRILGLAVTRIMTPAATCPDGPDVVVLLADQKVMVYSCFGGTGPTGNHSVDLRPEVPPAGSRILAPEAAVLTDRPAPFYILSPGAADPRLRAWQVSSVGTQLRLSRVALPPVAADNLAGVELARLVGTAGDPVEWTLAAASTALFSSAAFRCPDDRSIVCDSANQMTGHSRGWTCAPRHAESPYVSATHLCAGCANGSFLDRPIDEPPLATSMHVCRACPHANCLTCNSANCLVCASDFRLEASAPDGSTRCVASCSAGFRELAGVCCPESRHMARASLSSPTAESLPGLALGDRVTFVGESWLSVDELTGRPILPGLGSPSVSGVLIFTELRKSYFLPRMHVGMVDKPPLREIHLFASPPATMVTASVEVGPFLHAGQLLYLVFVCTSEKAAYQAWLTCAQATGPCIADEPPGLGQGPSTGCSALRRLDAGGFALKNASLNGARYRANPATRSVELVSPMSSGSVTLPVVPATGARAAPAHGAWLLWTAYAQLPSLLPQALLEGLFFRREPFDGRLLANPPSMANNHHTVLVLPRPTPSDPAAPMEVVLPYVVGSEWVVLRVPGEMLVSGRPSDLPYGKQVLGVLPGPVPPPKAPHENVHFYGVPLSDLALGPEYPSALVLLGREFFGLSLLHCPNRPRQPCALQPAVFGELPSSMRIPEQMALWGPVVSSDSAPAASAATSTGRSLSFLAFSPATGPLNFSVALECPIGTFGPACDPCDGLCVECTGPGPTACTACRYWLAGAPEGCLAECPAGTLPMAGGQCGCPGLCEACSLNGAGETVCDRCLPGYGLDMSGPELDRCLACDEACETCARPGDPGACTTCPAAAPWLHGGACVSACPAGMWPDSGVCRVCAPGCLDCSSTGQCVRCAARHFLQQGGPGCIPCDGSCAACDNGSSCSACQSGLVFLGVDEQVASLCGSACLPGEYIHQGRCARCHDSCQLCAGEATACQVCAEGFRWSDRPPGGGATEPCVPCSQPGCTTCTVDACLACRWPLVLDGHGGCVADCQAGTYSNGESCQPCDVSCATCIGPAASQCDSCAPGLDFLADGPGRGACISGCVDGQYRQGATCQPCDAACATCNGPSDRDCWRCMDGVLQGTECVQDCATGHVALAGRCLRCHASCEACAGTRSTECTTCPGHLLRLPANPGLSHCLPSCPASYHTSASGCVACGDHCTRCPESVDACAMCNRGWLLAGPACVATCPAGASAQGPMCVWCHEECATCYGPGADQCLSCPAGAPILFGDRCHEACPAGTFTEDGICMPCSSTCGSCSGPGPEACTACSGDRALHQGACTLACPRGTFAEEHVCLECRSSCATCAGADACTSCPGGYMLQPDGSCAAACPEGWHACMGSGRCVACPADCLRCELLRGEDCPTGCTLCMEGFVRTGDTCARACPAGQYQHPIDRASCWPCGPECATCFGSGDFCTGCRSGFLHPSRGTCVDTCPAGSAVVDGMCVGCFAGCERCTAAAGGGELECALEDGRPPACPDVRTCDQCLPGLLLLEATSCVEACPAGYYADGGHDAGSPATCLPCHESCADLCVGPGRADCRGPRGRPGSSVGLAVGLAVGLLLLAILLVLLAVLLRRHRAAARATGSKSLDTEDATMLNTIVELALPGALLVSVDMDFRPLADKQLGAGTQASVYAAQAVGAGVGARLGCPDVVAVKRMKADPLQPMHHALFENEVALMWVLRDHPNIVRLYGYGTSPPAIVMERFDCDLSTLLHSEVPLSVAQLWDICQQWAAGLEAMHTHGVAHGDLKPGNVFVSQTASSWRAALGDLGTSRNLSASRLSALVNSMPELNAMSVRYAAPELLDAFQRSVPLDPGLFFPVDMYAAGVMLGECLARTAPWAGMSMQDIKYAVRGGARPSVELLAQEARDLVQAAWQEDPSRRPLAATFRQRCAAQHVVAVRSLPASPT</sequence>
<feature type="chain" id="PRO_5001571641" evidence="2">
    <location>
        <begin position="37"/>
        <end position="2166"/>
    </location>
</feature>
<keyword evidence="4" id="KW-0808">Transferase</keyword>
<protein>
    <submittedName>
        <fullName evidence="4">TKL protein kinase</fullName>
    </submittedName>
</protein>
<evidence type="ECO:0000256" key="2">
    <source>
        <dbReference type="SAM" id="SignalP"/>
    </source>
</evidence>
<dbReference type="SMART" id="SM01411">
    <property type="entry name" value="Ephrin_rec_like"/>
    <property type="match status" value="5"/>
</dbReference>
<dbReference type="eggNOG" id="KOG0193">
    <property type="taxonomic scope" value="Eukaryota"/>
</dbReference>
<dbReference type="Pfam" id="PF00069">
    <property type="entry name" value="Pkinase"/>
    <property type="match status" value="1"/>
</dbReference>
<dbReference type="InterPro" id="IPR006212">
    <property type="entry name" value="Furin_repeat"/>
</dbReference>
<dbReference type="InterPro" id="IPR011009">
    <property type="entry name" value="Kinase-like_dom_sf"/>
</dbReference>
<feature type="transmembrane region" description="Helical" evidence="1">
    <location>
        <begin position="1809"/>
        <end position="1833"/>
    </location>
</feature>
<keyword evidence="4" id="KW-0418">Kinase</keyword>
<feature type="signal peptide" evidence="2">
    <location>
        <begin position="1"/>
        <end position="36"/>
    </location>
</feature>
<dbReference type="EMBL" id="KB932213">
    <property type="protein sequence ID" value="KCV67813.1"/>
    <property type="molecule type" value="Genomic_DNA"/>
</dbReference>
<dbReference type="GeneID" id="20530494"/>
<dbReference type="eggNOG" id="KOG3525">
    <property type="taxonomic scope" value="Eukaryota"/>
</dbReference>
<dbReference type="OrthoDB" id="19138at2759"/>
<evidence type="ECO:0000313" key="5">
    <source>
        <dbReference type="Proteomes" id="UP000030693"/>
    </source>
</evidence>
<dbReference type="PANTHER" id="PTHR15332:SF175">
    <property type="entry name" value="PROPROTEIN CONVERTASE SUBTILISIN_KEXIN TYPE 5-LIKE"/>
    <property type="match status" value="1"/>
</dbReference>
<dbReference type="RefSeq" id="XP_009497844.1">
    <property type="nucleotide sequence ID" value="XM_009499569.1"/>
</dbReference>
<feature type="domain" description="Protein kinase" evidence="3">
    <location>
        <begin position="1878"/>
        <end position="2157"/>
    </location>
</feature>
<dbReference type="InterPro" id="IPR009030">
    <property type="entry name" value="Growth_fac_rcpt_cys_sf"/>
</dbReference>
<organism evidence="4">
    <name type="scientific">Fonticula alba</name>
    <name type="common">Slime mold</name>
    <dbReference type="NCBI Taxonomy" id="691883"/>
    <lineage>
        <taxon>Eukaryota</taxon>
        <taxon>Rotosphaerida</taxon>
        <taxon>Fonticulaceae</taxon>
        <taxon>Fonticula</taxon>
    </lineage>
</organism>
<gene>
    <name evidence="4" type="ORF">H696_05769</name>
</gene>
<dbReference type="GO" id="GO:0004672">
    <property type="term" value="F:protein kinase activity"/>
    <property type="evidence" value="ECO:0007669"/>
    <property type="project" value="InterPro"/>
</dbReference>
<accession>A0A058Z1J9</accession>
<dbReference type="CDD" id="cd14014">
    <property type="entry name" value="STKc_PknB_like"/>
    <property type="match status" value="1"/>
</dbReference>
<dbReference type="InterPro" id="IPR000742">
    <property type="entry name" value="EGF"/>
</dbReference>
<dbReference type="SMART" id="SM00220">
    <property type="entry name" value="S_TKc"/>
    <property type="match status" value="1"/>
</dbReference>
<dbReference type="GO" id="GO:0005524">
    <property type="term" value="F:ATP binding"/>
    <property type="evidence" value="ECO:0007669"/>
    <property type="project" value="InterPro"/>
</dbReference>